<sequence length="284" mass="32122">MSNLDLDLFEPMPLDLTAPEARRERDRYGDRTDVLDKVKALEYLPDGVHVTTELVANYFEVPAETIKSLVHDNREELENNGYRVITGTELSSFKKLSCVGLRARSLAVFNERAVVRVGLLLRDSPIAQAVRDAVQDGYDYARRELARPARRTGGRLDFLREMLDQVEAVEAEQERQREEQNRQARELFQQAQEQLRQARELAEVRARIDSAENANGWLTALAYAKLNGLPTDQWSTNQLGRLASKLMRTAGQEPKKVHHTVWGEVGSYPTDVLDEAADTLFGGA</sequence>
<keyword evidence="1" id="KW-0175">Coiled coil</keyword>
<evidence type="ECO:0000313" key="2">
    <source>
        <dbReference type="EMBL" id="MCP2168111.1"/>
    </source>
</evidence>
<dbReference type="RefSeq" id="WP_253775631.1">
    <property type="nucleotide sequence ID" value="NZ_JAMTCK010000012.1"/>
</dbReference>
<feature type="coiled-coil region" evidence="1">
    <location>
        <begin position="156"/>
        <end position="204"/>
    </location>
</feature>
<dbReference type="Proteomes" id="UP001206128">
    <property type="component" value="Unassembled WGS sequence"/>
</dbReference>
<protein>
    <submittedName>
        <fullName evidence="2">Uncharacterized protein</fullName>
    </submittedName>
</protein>
<gene>
    <name evidence="2" type="ORF">LX83_004985</name>
</gene>
<comment type="caution">
    <text evidence="2">The sequence shown here is derived from an EMBL/GenBank/DDBJ whole genome shotgun (WGS) entry which is preliminary data.</text>
</comment>
<evidence type="ECO:0000313" key="3">
    <source>
        <dbReference type="Proteomes" id="UP001206128"/>
    </source>
</evidence>
<keyword evidence="3" id="KW-1185">Reference proteome</keyword>
<dbReference type="AlphaFoldDB" id="A0AAE3KHB1"/>
<name>A0AAE3KHB1_9PSEU</name>
<dbReference type="EMBL" id="JAMTCK010000012">
    <property type="protein sequence ID" value="MCP2168111.1"/>
    <property type="molecule type" value="Genomic_DNA"/>
</dbReference>
<evidence type="ECO:0000256" key="1">
    <source>
        <dbReference type="SAM" id="Coils"/>
    </source>
</evidence>
<proteinExistence type="predicted"/>
<accession>A0AAE3KHB1</accession>
<reference evidence="2" key="1">
    <citation type="submission" date="2022-06" db="EMBL/GenBank/DDBJ databases">
        <title>Genomic Encyclopedia of Archaeal and Bacterial Type Strains, Phase II (KMG-II): from individual species to whole genera.</title>
        <authorList>
            <person name="Goeker M."/>
        </authorList>
    </citation>
    <scope>NUCLEOTIDE SEQUENCE</scope>
    <source>
        <strain evidence="2">DSM 43935</strain>
    </source>
</reference>
<organism evidence="2 3">
    <name type="scientific">Goodfellowiella coeruleoviolacea</name>
    <dbReference type="NCBI Taxonomy" id="334858"/>
    <lineage>
        <taxon>Bacteria</taxon>
        <taxon>Bacillati</taxon>
        <taxon>Actinomycetota</taxon>
        <taxon>Actinomycetes</taxon>
        <taxon>Pseudonocardiales</taxon>
        <taxon>Pseudonocardiaceae</taxon>
        <taxon>Goodfellowiella</taxon>
    </lineage>
</organism>